<gene>
    <name evidence="1" type="ORF">SNAT2548_LOCUS3275</name>
</gene>
<reference evidence="1" key="1">
    <citation type="submission" date="2021-02" db="EMBL/GenBank/DDBJ databases">
        <authorList>
            <person name="Dougan E. K."/>
            <person name="Rhodes N."/>
            <person name="Thang M."/>
            <person name="Chan C."/>
        </authorList>
    </citation>
    <scope>NUCLEOTIDE SEQUENCE</scope>
</reference>
<evidence type="ECO:0000313" key="2">
    <source>
        <dbReference type="Proteomes" id="UP000604046"/>
    </source>
</evidence>
<sequence length="130" mass="14417">MLWWNQAWGNAVNHVTSAEKRGPGIAIALSLRNIDQITRWDSKRLHCEEASEGAASLAENGGECWLGGADTGKPVESLIQDSWKSEVELLRLSMDNLQAQWHPAFPGAQTLACVVKAELKRLEHEARVCR</sequence>
<evidence type="ECO:0000313" key="1">
    <source>
        <dbReference type="EMBL" id="CAE7026749.1"/>
    </source>
</evidence>
<comment type="caution">
    <text evidence="1">The sequence shown here is derived from an EMBL/GenBank/DDBJ whole genome shotgun (WGS) entry which is preliminary data.</text>
</comment>
<dbReference type="Proteomes" id="UP000604046">
    <property type="component" value="Unassembled WGS sequence"/>
</dbReference>
<accession>A0A812IBC1</accession>
<protein>
    <submittedName>
        <fullName evidence="1">Uncharacterized protein</fullName>
    </submittedName>
</protein>
<organism evidence="1 2">
    <name type="scientific">Symbiodinium natans</name>
    <dbReference type="NCBI Taxonomy" id="878477"/>
    <lineage>
        <taxon>Eukaryota</taxon>
        <taxon>Sar</taxon>
        <taxon>Alveolata</taxon>
        <taxon>Dinophyceae</taxon>
        <taxon>Suessiales</taxon>
        <taxon>Symbiodiniaceae</taxon>
        <taxon>Symbiodinium</taxon>
    </lineage>
</organism>
<dbReference type="AlphaFoldDB" id="A0A812IBC1"/>
<keyword evidence="2" id="KW-1185">Reference proteome</keyword>
<proteinExistence type="predicted"/>
<name>A0A812IBC1_9DINO</name>
<dbReference type="EMBL" id="CAJNDS010000201">
    <property type="protein sequence ID" value="CAE7026749.1"/>
    <property type="molecule type" value="Genomic_DNA"/>
</dbReference>